<accession>A0A4P0YI67</accession>
<sequence>MGSLFKQIYRYTRPRAYRHNENLWPFTRITRAPSGEISALRYKGKTVPLVSLSALKNSMQGEVLLTATGPSTRNIDFSLLSKTIPVMGVNGAWHLADRLHFSLYTIVDMEFFDKKPDIIRAIVSQPDILLFTTMHGIAKSSIAMGTRCAAVWR</sequence>
<protein>
    <submittedName>
        <fullName evidence="1">Lipopolysaccharide core biosynthesis protein RfaZ</fullName>
    </submittedName>
</protein>
<name>A0A4P0YI67_KLEPN</name>
<proteinExistence type="predicted"/>
<organism evidence="1">
    <name type="scientific">Klebsiella pneumoniae</name>
    <dbReference type="NCBI Taxonomy" id="573"/>
    <lineage>
        <taxon>Bacteria</taxon>
        <taxon>Pseudomonadati</taxon>
        <taxon>Pseudomonadota</taxon>
        <taxon>Gammaproteobacteria</taxon>
        <taxon>Enterobacterales</taxon>
        <taxon>Enterobacteriaceae</taxon>
        <taxon>Klebsiella/Raoultella group</taxon>
        <taxon>Klebsiella</taxon>
        <taxon>Klebsiella pneumoniae complex</taxon>
    </lineage>
</organism>
<dbReference type="EMBL" id="CABDVL010000003">
    <property type="protein sequence ID" value="VTM60160.1"/>
    <property type="molecule type" value="Genomic_DNA"/>
</dbReference>
<reference evidence="1" key="1">
    <citation type="submission" date="2019-04" db="EMBL/GenBank/DDBJ databases">
        <authorList>
            <consortium name="Pathogen Informatics"/>
        </authorList>
    </citation>
    <scope>NUCLEOTIDE SEQUENCE</scope>
    <source>
        <strain evidence="1">NCTC9183</strain>
    </source>
</reference>
<evidence type="ECO:0000313" key="1">
    <source>
        <dbReference type="EMBL" id="VTM60160.1"/>
    </source>
</evidence>
<dbReference type="AlphaFoldDB" id="A0A4P0YI67"/>
<gene>
    <name evidence="1" type="ORF">NCTC9183_06803</name>
</gene>
<dbReference type="Proteomes" id="UP000507695">
    <property type="component" value="Unassembled WGS sequence"/>
</dbReference>